<evidence type="ECO:0000313" key="2">
    <source>
        <dbReference type="EMBL" id="EYU34073.1"/>
    </source>
</evidence>
<evidence type="ECO:0000313" key="3">
    <source>
        <dbReference type="Proteomes" id="UP000030748"/>
    </source>
</evidence>
<sequence length="57" mass="6439">YLYTCSVPTPYNIIHQNSDPRSLLLNKSPLRSPLSSSGIDRDFPLRPPPPTPHYCLC</sequence>
<feature type="compositionally biased region" description="Pro residues" evidence="1">
    <location>
        <begin position="45"/>
        <end position="57"/>
    </location>
</feature>
<feature type="non-terminal residue" evidence="2">
    <location>
        <position position="1"/>
    </location>
</feature>
<proteinExistence type="predicted"/>
<reference evidence="2 3" key="1">
    <citation type="journal article" date="2013" name="Proc. Natl. Acad. Sci. U.S.A.">
        <title>Fine-scale variation in meiotic recombination in Mimulus inferred from population shotgun sequencing.</title>
        <authorList>
            <person name="Hellsten U."/>
            <person name="Wright K.M."/>
            <person name="Jenkins J."/>
            <person name="Shu S."/>
            <person name="Yuan Y."/>
            <person name="Wessler S.R."/>
            <person name="Schmutz J."/>
            <person name="Willis J.H."/>
            <person name="Rokhsar D.S."/>
        </authorList>
    </citation>
    <scope>NUCLEOTIDE SEQUENCE [LARGE SCALE GENOMIC DNA]</scope>
    <source>
        <strain evidence="3">cv. DUN x IM62</strain>
    </source>
</reference>
<name>A0A022R397_ERYGU</name>
<protein>
    <submittedName>
        <fullName evidence="2">Uncharacterized protein</fullName>
    </submittedName>
</protein>
<accession>A0A022R397</accession>
<dbReference type="AlphaFoldDB" id="A0A022R397"/>
<dbReference type="EMBL" id="KI630728">
    <property type="protein sequence ID" value="EYU34073.1"/>
    <property type="molecule type" value="Genomic_DNA"/>
</dbReference>
<gene>
    <name evidence="2" type="ORF">MIMGU_mgv11b0139211mg</name>
</gene>
<organism evidence="2 3">
    <name type="scientific">Erythranthe guttata</name>
    <name type="common">Yellow monkey flower</name>
    <name type="synonym">Mimulus guttatus</name>
    <dbReference type="NCBI Taxonomy" id="4155"/>
    <lineage>
        <taxon>Eukaryota</taxon>
        <taxon>Viridiplantae</taxon>
        <taxon>Streptophyta</taxon>
        <taxon>Embryophyta</taxon>
        <taxon>Tracheophyta</taxon>
        <taxon>Spermatophyta</taxon>
        <taxon>Magnoliopsida</taxon>
        <taxon>eudicotyledons</taxon>
        <taxon>Gunneridae</taxon>
        <taxon>Pentapetalae</taxon>
        <taxon>asterids</taxon>
        <taxon>lamiids</taxon>
        <taxon>Lamiales</taxon>
        <taxon>Phrymaceae</taxon>
        <taxon>Erythranthe</taxon>
    </lineage>
</organism>
<feature type="region of interest" description="Disordered" evidence="1">
    <location>
        <begin position="27"/>
        <end position="57"/>
    </location>
</feature>
<dbReference type="Proteomes" id="UP000030748">
    <property type="component" value="Unassembled WGS sequence"/>
</dbReference>
<evidence type="ECO:0000256" key="1">
    <source>
        <dbReference type="SAM" id="MobiDB-lite"/>
    </source>
</evidence>
<keyword evidence="3" id="KW-1185">Reference proteome</keyword>